<evidence type="ECO:0000256" key="1">
    <source>
        <dbReference type="ARBA" id="ARBA00004613"/>
    </source>
</evidence>
<dbReference type="PROSITE" id="PS50070">
    <property type="entry name" value="KRINGLE_2"/>
    <property type="match status" value="1"/>
</dbReference>
<dbReference type="InterPro" id="IPR001314">
    <property type="entry name" value="Peptidase_S1A"/>
</dbReference>
<evidence type="ECO:0000256" key="2">
    <source>
        <dbReference type="ARBA" id="ARBA00022525"/>
    </source>
</evidence>
<dbReference type="FunFam" id="2.40.10.10:FF:000061">
    <property type="entry name" value="Hepatocyte growth factor activator"/>
    <property type="match status" value="1"/>
</dbReference>
<dbReference type="PROSITE" id="PS51091">
    <property type="entry name" value="FN1_2"/>
    <property type="match status" value="1"/>
</dbReference>
<evidence type="ECO:0000256" key="16">
    <source>
        <dbReference type="SAM" id="SignalP"/>
    </source>
</evidence>
<dbReference type="PROSITE" id="PS50026">
    <property type="entry name" value="EGF_3"/>
    <property type="match status" value="2"/>
</dbReference>
<keyword evidence="23" id="KW-1185">Reference proteome</keyword>
<keyword evidence="11 13" id="KW-1015">Disulfide bond</keyword>
<dbReference type="PRINTS" id="PR00018">
    <property type="entry name" value="KRINGLE"/>
</dbReference>
<dbReference type="GO" id="GO:0005791">
    <property type="term" value="C:rough endoplasmic reticulum"/>
    <property type="evidence" value="ECO:0007669"/>
    <property type="project" value="TreeGrafter"/>
</dbReference>
<dbReference type="FunFam" id="2.40.20.10:FF:000001">
    <property type="entry name" value="Urokinase-type plasminogen activator"/>
    <property type="match status" value="1"/>
</dbReference>
<comment type="caution">
    <text evidence="15">Lacks conserved residue(s) required for the propagation of feature annotation.</text>
</comment>
<dbReference type="GO" id="GO:0004252">
    <property type="term" value="F:serine-type endopeptidase activity"/>
    <property type="evidence" value="ECO:0007669"/>
    <property type="project" value="InterPro"/>
</dbReference>
<feature type="domain" description="EGF-like" evidence="17">
    <location>
        <begin position="107"/>
        <end position="145"/>
    </location>
</feature>
<dbReference type="InterPro" id="IPR000001">
    <property type="entry name" value="Kringle"/>
</dbReference>
<dbReference type="InterPro" id="IPR000083">
    <property type="entry name" value="Fibronectin_type1"/>
</dbReference>
<dbReference type="InterPro" id="IPR018114">
    <property type="entry name" value="TRYPSIN_HIS"/>
</dbReference>
<evidence type="ECO:0000256" key="9">
    <source>
        <dbReference type="ARBA" id="ARBA00022825"/>
    </source>
</evidence>
<sequence>MGATVLLTACALLFHFGQTYGAVNRGRPMNPRLHGMSTDDHQRTVGFRRPVLTQDGKECKFPFRRAGRLYYSCIAESSSTRTWCATTHNYDRDKERGYCLPSYVKGVSNLCIPNPCENGGVCIDVLAGASYHCACPEGFMGTNCNLRKCFDDAHYEFYDHGDTWGRIHKGRVEKCSCQDGAITCHTGERYKACNENPCLNGGACRFMQSTGQAVCGCKPNYVGKYCNIDVSHRCYDNGIEYRGTVKKTLSNQTCLKWNSEYFVYESHIGNILNYAIKGLGSHPYCRVPDDDEDSPPWCYTLKHNSIIWEACDVSSCYDKAKRIVTLAEDVAKPKCGKKHEKRVYPRGRVVGGTAAMPASHPWMAAIYIGQSFCSGTLIHPCWVVSAAHCFAHSPLKTMIKVVLGQHFFNETTDDTQAFQIDRYIFHDDYSAFKPTDHDIVLIRLKKVNNICARKTQFVQPICLPDPSITFEDGYACDIAGWGRMSEDSTDYSHVLQEVSIPLVPDSKCSSPEVYGFEVSENMFCAGYFECYKDACQGDSGGGLTCERDKISYLYGIISWGDGCGRTNKPGVYTRVSNYVDWIKQKTNTKK</sequence>
<dbReference type="Pfam" id="PF00051">
    <property type="entry name" value="Kringle"/>
    <property type="match status" value="1"/>
</dbReference>
<dbReference type="InterPro" id="IPR036943">
    <property type="entry name" value="FN_type2_sf"/>
</dbReference>
<evidence type="ECO:0000256" key="3">
    <source>
        <dbReference type="ARBA" id="ARBA00022536"/>
    </source>
</evidence>
<proteinExistence type="predicted"/>
<feature type="disulfide bond" evidence="13">
    <location>
        <begin position="116"/>
        <end position="133"/>
    </location>
</feature>
<dbReference type="InterPro" id="IPR038178">
    <property type="entry name" value="Kringle_sf"/>
</dbReference>
<keyword evidence="12" id="KW-0325">Glycoprotein</keyword>
<dbReference type="SMART" id="SM00020">
    <property type="entry name" value="Tryp_SPc"/>
    <property type="match status" value="1"/>
</dbReference>
<feature type="domain" description="EGF-like" evidence="17">
    <location>
        <begin position="189"/>
        <end position="227"/>
    </location>
</feature>
<evidence type="ECO:0000256" key="10">
    <source>
        <dbReference type="ARBA" id="ARBA00023145"/>
    </source>
</evidence>
<dbReference type="PRINTS" id="PR00013">
    <property type="entry name" value="FNTYPEII"/>
</dbReference>
<dbReference type="PROSITE" id="PS00022">
    <property type="entry name" value="EGF_1"/>
    <property type="match status" value="2"/>
</dbReference>
<evidence type="ECO:0000256" key="12">
    <source>
        <dbReference type="ARBA" id="ARBA00023180"/>
    </source>
</evidence>
<evidence type="ECO:0000259" key="18">
    <source>
        <dbReference type="PROSITE" id="PS50070"/>
    </source>
</evidence>
<feature type="chain" id="PRO_5042260988" evidence="16">
    <location>
        <begin position="22"/>
        <end position="590"/>
    </location>
</feature>
<dbReference type="InterPro" id="IPR013806">
    <property type="entry name" value="Kringle-like"/>
</dbReference>
<evidence type="ECO:0000256" key="11">
    <source>
        <dbReference type="ARBA" id="ARBA00023157"/>
    </source>
</evidence>
<keyword evidence="6 16" id="KW-0732">Signal</keyword>
<organism evidence="22 23">
    <name type="scientific">Pelobates cultripes</name>
    <name type="common">Western spadefoot toad</name>
    <dbReference type="NCBI Taxonomy" id="61616"/>
    <lineage>
        <taxon>Eukaryota</taxon>
        <taxon>Metazoa</taxon>
        <taxon>Chordata</taxon>
        <taxon>Craniata</taxon>
        <taxon>Vertebrata</taxon>
        <taxon>Euteleostomi</taxon>
        <taxon>Amphibia</taxon>
        <taxon>Batrachia</taxon>
        <taxon>Anura</taxon>
        <taxon>Pelobatoidea</taxon>
        <taxon>Pelobatidae</taxon>
        <taxon>Pelobates</taxon>
    </lineage>
</organism>
<dbReference type="PROSITE" id="PS01186">
    <property type="entry name" value="EGF_2"/>
    <property type="match status" value="1"/>
</dbReference>
<dbReference type="EMBL" id="OW240917">
    <property type="protein sequence ID" value="CAH2299710.1"/>
    <property type="molecule type" value="Genomic_DNA"/>
</dbReference>
<name>A0AAD1W8I3_PELCU</name>
<keyword evidence="9" id="KW-0720">Serine protease</keyword>
<feature type="domain" description="Peptidase S1" evidence="19">
    <location>
        <begin position="349"/>
        <end position="587"/>
    </location>
</feature>
<keyword evidence="3 13" id="KW-0245">EGF-like domain</keyword>
<gene>
    <name evidence="22" type="ORF">PECUL_23A015380</name>
</gene>
<dbReference type="PROSITE" id="PS51092">
    <property type="entry name" value="FN2_2"/>
    <property type="match status" value="1"/>
</dbReference>
<protein>
    <submittedName>
        <fullName evidence="22">Hepatocyte growth factor activator</fullName>
    </submittedName>
</protein>
<feature type="signal peptide" evidence="16">
    <location>
        <begin position="1"/>
        <end position="21"/>
    </location>
</feature>
<accession>A0AAD1W8I3</accession>
<dbReference type="GO" id="GO:0005615">
    <property type="term" value="C:extracellular space"/>
    <property type="evidence" value="ECO:0007669"/>
    <property type="project" value="TreeGrafter"/>
</dbReference>
<dbReference type="GO" id="GO:0007596">
    <property type="term" value="P:blood coagulation"/>
    <property type="evidence" value="ECO:0007669"/>
    <property type="project" value="TreeGrafter"/>
</dbReference>
<reference evidence="22" key="1">
    <citation type="submission" date="2022-03" db="EMBL/GenBank/DDBJ databases">
        <authorList>
            <person name="Alioto T."/>
            <person name="Alioto T."/>
            <person name="Gomez Garrido J."/>
        </authorList>
    </citation>
    <scope>NUCLEOTIDE SEQUENCE</scope>
</reference>
<evidence type="ECO:0000256" key="7">
    <source>
        <dbReference type="ARBA" id="ARBA00022737"/>
    </source>
</evidence>
<dbReference type="InterPro" id="IPR050127">
    <property type="entry name" value="Serine_Proteases_S1"/>
</dbReference>
<dbReference type="Pfam" id="PF00089">
    <property type="entry name" value="Trypsin"/>
    <property type="match status" value="1"/>
</dbReference>
<dbReference type="Pfam" id="PF00008">
    <property type="entry name" value="EGF"/>
    <property type="match status" value="2"/>
</dbReference>
<dbReference type="Gene3D" id="2.10.25.10">
    <property type="entry name" value="Laminin"/>
    <property type="match status" value="2"/>
</dbReference>
<dbReference type="InterPro" id="IPR000742">
    <property type="entry name" value="EGF"/>
</dbReference>
<dbReference type="SMART" id="SM00059">
    <property type="entry name" value="FN2"/>
    <property type="match status" value="1"/>
</dbReference>
<keyword evidence="8" id="KW-0378">Hydrolase</keyword>
<keyword evidence="5" id="KW-0645">Protease</keyword>
<dbReference type="Gene3D" id="2.40.10.10">
    <property type="entry name" value="Trypsin-like serine proteases"/>
    <property type="match status" value="1"/>
</dbReference>
<evidence type="ECO:0000259" key="20">
    <source>
        <dbReference type="PROSITE" id="PS51091"/>
    </source>
</evidence>
<evidence type="ECO:0000313" key="23">
    <source>
        <dbReference type="Proteomes" id="UP001295444"/>
    </source>
</evidence>
<dbReference type="Proteomes" id="UP001295444">
    <property type="component" value="Chromosome 06"/>
</dbReference>
<feature type="domain" description="Fibronectin type-I" evidence="20">
    <location>
        <begin position="147"/>
        <end position="187"/>
    </location>
</feature>
<keyword evidence="10" id="KW-0865">Zymogen</keyword>
<dbReference type="SMART" id="SM00179">
    <property type="entry name" value="EGF_CA"/>
    <property type="match status" value="1"/>
</dbReference>
<evidence type="ECO:0000256" key="8">
    <source>
        <dbReference type="ARBA" id="ARBA00022801"/>
    </source>
</evidence>
<dbReference type="GO" id="GO:0005509">
    <property type="term" value="F:calcium ion binding"/>
    <property type="evidence" value="ECO:0007669"/>
    <property type="project" value="InterPro"/>
</dbReference>
<evidence type="ECO:0000256" key="5">
    <source>
        <dbReference type="ARBA" id="ARBA00022670"/>
    </source>
</evidence>
<keyword evidence="4 14" id="KW-0420">Kringle</keyword>
<dbReference type="AlphaFoldDB" id="A0AAD1W8I3"/>
<dbReference type="CDD" id="cd00190">
    <property type="entry name" value="Tryp_SPc"/>
    <property type="match status" value="1"/>
</dbReference>
<keyword evidence="2" id="KW-0964">Secreted</keyword>
<evidence type="ECO:0000256" key="15">
    <source>
        <dbReference type="PROSITE-ProRule" id="PRU00479"/>
    </source>
</evidence>
<dbReference type="InterPro" id="IPR001881">
    <property type="entry name" value="EGF-like_Ca-bd_dom"/>
</dbReference>
<evidence type="ECO:0000259" key="21">
    <source>
        <dbReference type="PROSITE" id="PS51092"/>
    </source>
</evidence>
<dbReference type="Pfam" id="PF00040">
    <property type="entry name" value="fn2"/>
    <property type="match status" value="1"/>
</dbReference>
<evidence type="ECO:0000256" key="6">
    <source>
        <dbReference type="ARBA" id="ARBA00022729"/>
    </source>
</evidence>
<dbReference type="SUPFAM" id="SSF50494">
    <property type="entry name" value="Trypsin-like serine proteases"/>
    <property type="match status" value="1"/>
</dbReference>
<feature type="disulfide bond" evidence="13">
    <location>
        <begin position="217"/>
        <end position="226"/>
    </location>
</feature>
<dbReference type="SMART" id="SM00130">
    <property type="entry name" value="KR"/>
    <property type="match status" value="1"/>
</dbReference>
<dbReference type="FunFam" id="2.10.25.10:FF:000338">
    <property type="entry name" value="hepatocyte growth factor activator"/>
    <property type="match status" value="1"/>
</dbReference>
<dbReference type="CDD" id="cd00054">
    <property type="entry name" value="EGF_CA"/>
    <property type="match status" value="1"/>
</dbReference>
<feature type="domain" description="Fibronectin type-II" evidence="21">
    <location>
        <begin position="54"/>
        <end position="101"/>
    </location>
</feature>
<dbReference type="PANTHER" id="PTHR24264:SF43">
    <property type="entry name" value="HEPATOCYTE GROWTH FACTOR ACTIVATOR"/>
    <property type="match status" value="1"/>
</dbReference>
<dbReference type="PROSITE" id="PS50240">
    <property type="entry name" value="TRYPSIN_DOM"/>
    <property type="match status" value="1"/>
</dbReference>
<keyword evidence="7" id="KW-0677">Repeat</keyword>
<dbReference type="InterPro" id="IPR001254">
    <property type="entry name" value="Trypsin_dom"/>
</dbReference>
<dbReference type="InterPro" id="IPR043504">
    <property type="entry name" value="Peptidase_S1_PA_chymotrypsin"/>
</dbReference>
<dbReference type="PANTHER" id="PTHR24264">
    <property type="entry name" value="TRYPSIN-RELATED"/>
    <property type="match status" value="1"/>
</dbReference>
<feature type="disulfide bond" evidence="13">
    <location>
        <begin position="198"/>
        <end position="215"/>
    </location>
</feature>
<dbReference type="Gene3D" id="2.10.10.10">
    <property type="entry name" value="Fibronectin, type II, collagen-binding"/>
    <property type="match status" value="1"/>
</dbReference>
<dbReference type="SUPFAM" id="SSF57196">
    <property type="entry name" value="EGF/Laminin"/>
    <property type="match status" value="1"/>
</dbReference>
<dbReference type="SMART" id="SM00181">
    <property type="entry name" value="EGF"/>
    <property type="match status" value="2"/>
</dbReference>
<evidence type="ECO:0000256" key="13">
    <source>
        <dbReference type="PROSITE-ProRule" id="PRU00076"/>
    </source>
</evidence>
<dbReference type="Pfam" id="PF00039">
    <property type="entry name" value="fn1"/>
    <property type="match status" value="1"/>
</dbReference>
<dbReference type="Gene3D" id="2.40.20.10">
    <property type="entry name" value="Plasminogen Kringle 4"/>
    <property type="match status" value="1"/>
</dbReference>
<feature type="domain" description="Kringle" evidence="18">
    <location>
        <begin position="237"/>
        <end position="316"/>
    </location>
</feature>
<evidence type="ECO:0000256" key="4">
    <source>
        <dbReference type="ARBA" id="ARBA00022572"/>
    </source>
</evidence>
<dbReference type="InterPro" id="IPR000562">
    <property type="entry name" value="FN_type2_dom"/>
</dbReference>
<dbReference type="GO" id="GO:0031638">
    <property type="term" value="P:zymogen activation"/>
    <property type="evidence" value="ECO:0007669"/>
    <property type="project" value="TreeGrafter"/>
</dbReference>
<evidence type="ECO:0000313" key="22">
    <source>
        <dbReference type="EMBL" id="CAH2299710.1"/>
    </source>
</evidence>
<dbReference type="CDD" id="cd00061">
    <property type="entry name" value="FN1"/>
    <property type="match status" value="1"/>
</dbReference>
<comment type="subcellular location">
    <subcellularLocation>
        <location evidence="1">Secreted</location>
    </subcellularLocation>
</comment>
<evidence type="ECO:0000259" key="19">
    <source>
        <dbReference type="PROSITE" id="PS50240"/>
    </source>
</evidence>
<dbReference type="CDD" id="cd00062">
    <property type="entry name" value="FN2"/>
    <property type="match status" value="1"/>
</dbReference>
<evidence type="ECO:0000259" key="17">
    <source>
        <dbReference type="PROSITE" id="PS50026"/>
    </source>
</evidence>
<dbReference type="SUPFAM" id="SSF57440">
    <property type="entry name" value="Kringle-like"/>
    <property type="match status" value="2"/>
</dbReference>
<evidence type="ECO:0000256" key="14">
    <source>
        <dbReference type="PROSITE-ProRule" id="PRU00121"/>
    </source>
</evidence>
<dbReference type="PROSITE" id="PS00134">
    <property type="entry name" value="TRYPSIN_HIS"/>
    <property type="match status" value="1"/>
</dbReference>
<dbReference type="PRINTS" id="PR00722">
    <property type="entry name" value="CHYMOTRYPSIN"/>
</dbReference>
<dbReference type="FunFam" id="2.10.25.10:FF:000255">
    <property type="entry name" value="Sushi, nidogen and EGF-like domains 1"/>
    <property type="match status" value="1"/>
</dbReference>
<dbReference type="PROSITE" id="PS01253">
    <property type="entry name" value="FN1_1"/>
    <property type="match status" value="1"/>
</dbReference>
<feature type="disulfide bond" evidence="13">
    <location>
        <begin position="135"/>
        <end position="144"/>
    </location>
</feature>
<dbReference type="InterPro" id="IPR009003">
    <property type="entry name" value="Peptidase_S1_PA"/>
</dbReference>